<reference evidence="6" key="1">
    <citation type="submission" date="2023-03" db="UniProtKB">
        <authorList>
            <consortium name="WormBaseParasite"/>
        </authorList>
    </citation>
    <scope>IDENTIFICATION</scope>
</reference>
<feature type="signal peptide" evidence="3">
    <location>
        <begin position="1"/>
        <end position="21"/>
    </location>
</feature>
<feature type="compositionally biased region" description="Basic and acidic residues" evidence="2">
    <location>
        <begin position="425"/>
        <end position="439"/>
    </location>
</feature>
<evidence type="ECO:0000256" key="3">
    <source>
        <dbReference type="SAM" id="SignalP"/>
    </source>
</evidence>
<feature type="region of interest" description="Disordered" evidence="2">
    <location>
        <begin position="173"/>
        <end position="223"/>
    </location>
</feature>
<dbReference type="GO" id="GO:0005829">
    <property type="term" value="C:cytosol"/>
    <property type="evidence" value="ECO:0007669"/>
    <property type="project" value="TreeGrafter"/>
</dbReference>
<evidence type="ECO:0000259" key="4">
    <source>
        <dbReference type="Pfam" id="PF01979"/>
    </source>
</evidence>
<proteinExistence type="inferred from homology"/>
<feature type="domain" description="Amidohydrolase-related" evidence="4">
    <location>
        <begin position="638"/>
        <end position="989"/>
    </location>
</feature>
<dbReference type="AlphaFoldDB" id="A0A9J2P463"/>
<dbReference type="Gene3D" id="3.20.20.140">
    <property type="entry name" value="Metal-dependent hydrolases"/>
    <property type="match status" value="1"/>
</dbReference>
<feature type="region of interest" description="Disordered" evidence="2">
    <location>
        <begin position="463"/>
        <end position="482"/>
    </location>
</feature>
<accession>A0A9J2P463</accession>
<evidence type="ECO:0000256" key="2">
    <source>
        <dbReference type="SAM" id="MobiDB-lite"/>
    </source>
</evidence>
<keyword evidence="3" id="KW-0732">Signal</keyword>
<feature type="region of interest" description="Disordered" evidence="2">
    <location>
        <begin position="372"/>
        <end position="447"/>
    </location>
</feature>
<sequence>MKKDAARKLVLWLALLHTCITQGDVLHPPLNKLAVSSIEVVLTLDVKEVKPFLLMAMISCGSIGYSVPSLLRDSACCKMPVYELNSIIVMDRSTHRHVVKVIQSCDEVGTYPQLMETLLHYNGFFRRDEEIVKPLVRSSQLAPVDVSFIEGIPNETPIAEKTTELTTRETALSKVSYEASTSKSSSSPSSTTSSSRSPRPTSRQSRSPRARATKGAQQSSTISHAEAFAKESIREAQKEAFFHSTSTQHANPSRFSRKGLDVSPAMLEFFGGKPSVVADARVERTDVVSGMRGTGLNAPSVERSINENNENVSSETPASESLSESTVTGTLDITFKRRKDVRRDDVANTNIVSEPGPEYVGDQQCLDGGVSAVQQSGSDAEHEEIETMTISSSGKASSEWGEANENVLESRSNGSSQRSSRASRHHFDNGEPGPEHYGDDSAATIDDGGAYVRGQVHENGESVLEQPGAHNGHAASAANGQAGGMPVAAQAPILIRGAQVVNDDSIFNADVLIEDKVIKQVLHSLSYLRMPYDSHKYFVSCLEEIGSLVGNTALWKGCPIIHGGDLKNVSNFADVLFHCHNAETVSAWQFFAGSGEQQSRIFYEGEGMFCPRLWEKQVSTSLDAPNGATVIEGNGKLLLPAGIDVHTDFSFANSAEDFATGSKAALAGGTATVIDVVNPRGGESVLAACDRVRKAAEAKSLCNFGFSVVISTWNDIVKKEMGLVVKDKGINSFIIDLHSDDQLYQAILSAFEFCKTIGAHARVVPENKNIISFLERKMLSLGITGPEGFLQSRPESLEGEFVDRLAVLSQLTNCPLAVMSVSSSEARDAVLRNRINSLIFPEVSVAALATDGTHYFNKCARHAAAHMTACPLRVDLRTSSLLVECLASSPLCVCVSDHRGLRDRGVGDFTQMAVGVSAVEERMSIVWEKAVYPGGIDPMRFVAVTSSNAAKMFNLYPKKGRIAVGADADVVLWDASAKRKFSVKTQQSLSDFSIFESFVAHAAPLLTVCDGRIAYRDGKFDEEAGRFIQLTSHSPYLFCAVQQRERMQTPEKVERDETAGGSHRASPPSRIADYRHPAVHGRGQFDTSFGTQVDDMRTARASTKVLNPPGGRSTGFW</sequence>
<feature type="compositionally biased region" description="Basic and acidic residues" evidence="2">
    <location>
        <begin position="1047"/>
        <end position="1058"/>
    </location>
</feature>
<evidence type="ECO:0000256" key="1">
    <source>
        <dbReference type="ARBA" id="ARBA00008829"/>
    </source>
</evidence>
<feature type="chain" id="PRO_5039919942" evidence="3">
    <location>
        <begin position="22"/>
        <end position="1117"/>
    </location>
</feature>
<dbReference type="Pfam" id="PF01979">
    <property type="entry name" value="Amidohydro_1"/>
    <property type="match status" value="1"/>
</dbReference>
<dbReference type="FunFam" id="3.20.20.140:FF:000076">
    <property type="entry name" value="Dihydropyrimidinase like 2"/>
    <property type="match status" value="1"/>
</dbReference>
<keyword evidence="5" id="KW-1185">Reference proteome</keyword>
<protein>
    <submittedName>
        <fullName evidence="6">Amidohydrolase-related domain-containing protein</fullName>
    </submittedName>
</protein>
<dbReference type="Proteomes" id="UP000036681">
    <property type="component" value="Unplaced"/>
</dbReference>
<dbReference type="Gene3D" id="2.30.40.10">
    <property type="entry name" value="Urease, subunit C, domain 1"/>
    <property type="match status" value="2"/>
</dbReference>
<feature type="compositionally biased region" description="Low complexity" evidence="2">
    <location>
        <begin position="300"/>
        <end position="315"/>
    </location>
</feature>
<dbReference type="GO" id="GO:0006208">
    <property type="term" value="P:pyrimidine nucleobase catabolic process"/>
    <property type="evidence" value="ECO:0007669"/>
    <property type="project" value="TreeGrafter"/>
</dbReference>
<dbReference type="SUPFAM" id="SSF51556">
    <property type="entry name" value="Metallo-dependent hydrolases"/>
    <property type="match status" value="1"/>
</dbReference>
<dbReference type="GO" id="GO:0004157">
    <property type="term" value="F:dihydropyrimidinase activity"/>
    <property type="evidence" value="ECO:0007669"/>
    <property type="project" value="TreeGrafter"/>
</dbReference>
<feature type="region of interest" description="Disordered" evidence="2">
    <location>
        <begin position="1047"/>
        <end position="1089"/>
    </location>
</feature>
<dbReference type="InterPro" id="IPR050378">
    <property type="entry name" value="Metallo-dep_Hydrolases_sf"/>
</dbReference>
<feature type="compositionally biased region" description="Low complexity" evidence="2">
    <location>
        <begin position="180"/>
        <end position="205"/>
    </location>
</feature>
<dbReference type="InterPro" id="IPR011059">
    <property type="entry name" value="Metal-dep_hydrolase_composite"/>
</dbReference>
<comment type="similarity">
    <text evidence="1">Belongs to the metallo-dependent hydrolases superfamily. Hydantoinase/dihydropyrimidinase family.</text>
</comment>
<name>A0A9J2P463_ASCLU</name>
<feature type="compositionally biased region" description="Low complexity" evidence="2">
    <location>
        <begin position="468"/>
        <end position="480"/>
    </location>
</feature>
<feature type="compositionally biased region" description="Low complexity" evidence="2">
    <location>
        <begin position="410"/>
        <end position="420"/>
    </location>
</feature>
<dbReference type="PANTHER" id="PTHR11647">
    <property type="entry name" value="HYDRANTOINASE/DIHYDROPYRIMIDINASE FAMILY MEMBER"/>
    <property type="match status" value="1"/>
</dbReference>
<dbReference type="SUPFAM" id="SSF51338">
    <property type="entry name" value="Composite domain of metallo-dependent hydrolases"/>
    <property type="match status" value="2"/>
</dbReference>
<dbReference type="WBParaSite" id="ALUE_0000435401-mRNA-1">
    <property type="protein sequence ID" value="ALUE_0000435401-mRNA-1"/>
    <property type="gene ID" value="ALUE_0000435401"/>
</dbReference>
<evidence type="ECO:0000313" key="6">
    <source>
        <dbReference type="WBParaSite" id="ALUE_0000435401-mRNA-1"/>
    </source>
</evidence>
<dbReference type="InterPro" id="IPR006680">
    <property type="entry name" value="Amidohydro-rel"/>
</dbReference>
<organism evidence="5 6">
    <name type="scientific">Ascaris lumbricoides</name>
    <name type="common">Giant roundworm</name>
    <dbReference type="NCBI Taxonomy" id="6252"/>
    <lineage>
        <taxon>Eukaryota</taxon>
        <taxon>Metazoa</taxon>
        <taxon>Ecdysozoa</taxon>
        <taxon>Nematoda</taxon>
        <taxon>Chromadorea</taxon>
        <taxon>Rhabditida</taxon>
        <taxon>Spirurina</taxon>
        <taxon>Ascaridomorpha</taxon>
        <taxon>Ascaridoidea</taxon>
        <taxon>Ascarididae</taxon>
        <taxon>Ascaris</taxon>
    </lineage>
</organism>
<dbReference type="InterPro" id="IPR032466">
    <property type="entry name" value="Metal_Hydrolase"/>
</dbReference>
<dbReference type="PANTHER" id="PTHR11647:SF74">
    <property type="entry name" value="PROTEIN UNC-33"/>
    <property type="match status" value="1"/>
</dbReference>
<feature type="compositionally biased region" description="Polar residues" evidence="2">
    <location>
        <begin position="316"/>
        <end position="327"/>
    </location>
</feature>
<evidence type="ECO:0000313" key="5">
    <source>
        <dbReference type="Proteomes" id="UP000036681"/>
    </source>
</evidence>
<feature type="region of interest" description="Disordered" evidence="2">
    <location>
        <begin position="290"/>
        <end position="327"/>
    </location>
</feature>